<dbReference type="OrthoDB" id="8452378at2"/>
<gene>
    <name evidence="2" type="ORF">SAMN03080618_01166</name>
</gene>
<evidence type="ECO:0000313" key="3">
    <source>
        <dbReference type="Proteomes" id="UP000242763"/>
    </source>
</evidence>
<proteinExistence type="predicted"/>
<evidence type="ECO:0000256" key="1">
    <source>
        <dbReference type="SAM" id="Phobius"/>
    </source>
</evidence>
<dbReference type="RefSeq" id="WP_091519717.1">
    <property type="nucleotide sequence ID" value="NZ_FORF01000005.1"/>
</dbReference>
<dbReference type="AlphaFoldDB" id="A0A1I3KEK7"/>
<keyword evidence="1" id="KW-1133">Transmembrane helix</keyword>
<reference evidence="3" key="1">
    <citation type="submission" date="2016-10" db="EMBL/GenBank/DDBJ databases">
        <authorList>
            <person name="Varghese N."/>
            <person name="Submissions S."/>
        </authorList>
    </citation>
    <scope>NUCLEOTIDE SEQUENCE [LARGE SCALE GENOMIC DNA]</scope>
    <source>
        <strain evidence="3">DSM 21857</strain>
    </source>
</reference>
<name>A0A1I3KEK7_9HYPH</name>
<keyword evidence="1" id="KW-0812">Transmembrane</keyword>
<dbReference type="Proteomes" id="UP000242763">
    <property type="component" value="Unassembled WGS sequence"/>
</dbReference>
<dbReference type="EMBL" id="FORF01000005">
    <property type="protein sequence ID" value="SFI70922.1"/>
    <property type="molecule type" value="Genomic_DNA"/>
</dbReference>
<sequence>MSAGLIGAITGLAVAIGSVVFLRALSSRVDLPETRQVLKVSGLVQLVALPLMGWFAGSYFAGE</sequence>
<organism evidence="2 3">
    <name type="scientific">Aquamicrobium aerolatum DSM 21857</name>
    <dbReference type="NCBI Taxonomy" id="1121003"/>
    <lineage>
        <taxon>Bacteria</taxon>
        <taxon>Pseudomonadati</taxon>
        <taxon>Pseudomonadota</taxon>
        <taxon>Alphaproteobacteria</taxon>
        <taxon>Hyphomicrobiales</taxon>
        <taxon>Phyllobacteriaceae</taxon>
        <taxon>Aerobium</taxon>
    </lineage>
</organism>
<keyword evidence="3" id="KW-1185">Reference proteome</keyword>
<accession>A0A1I3KEK7</accession>
<keyword evidence="1" id="KW-0472">Membrane</keyword>
<protein>
    <submittedName>
        <fullName evidence="2">Uncharacterized protein</fullName>
    </submittedName>
</protein>
<feature type="transmembrane region" description="Helical" evidence="1">
    <location>
        <begin position="6"/>
        <end position="25"/>
    </location>
</feature>
<dbReference type="STRING" id="1121003.SAMN03080618_01166"/>
<feature type="transmembrane region" description="Helical" evidence="1">
    <location>
        <begin position="37"/>
        <end position="61"/>
    </location>
</feature>
<evidence type="ECO:0000313" key="2">
    <source>
        <dbReference type="EMBL" id="SFI70922.1"/>
    </source>
</evidence>